<dbReference type="WBParaSite" id="TCNE_0000251901-mRNA-1">
    <property type="protein sequence ID" value="TCNE_0000251901-mRNA-1"/>
    <property type="gene ID" value="TCNE_0000251901"/>
</dbReference>
<organism evidence="1 2">
    <name type="scientific">Toxocara canis</name>
    <name type="common">Canine roundworm</name>
    <dbReference type="NCBI Taxonomy" id="6265"/>
    <lineage>
        <taxon>Eukaryota</taxon>
        <taxon>Metazoa</taxon>
        <taxon>Ecdysozoa</taxon>
        <taxon>Nematoda</taxon>
        <taxon>Chromadorea</taxon>
        <taxon>Rhabditida</taxon>
        <taxon>Spirurina</taxon>
        <taxon>Ascaridomorpha</taxon>
        <taxon>Ascaridoidea</taxon>
        <taxon>Toxocaridae</taxon>
        <taxon>Toxocara</taxon>
    </lineage>
</organism>
<evidence type="ECO:0000313" key="1">
    <source>
        <dbReference type="Proteomes" id="UP000050794"/>
    </source>
</evidence>
<reference evidence="2" key="1">
    <citation type="submission" date="2016-06" db="UniProtKB">
        <authorList>
            <consortium name="WormBaseParasite"/>
        </authorList>
    </citation>
    <scope>IDENTIFICATION</scope>
</reference>
<dbReference type="Proteomes" id="UP000050794">
    <property type="component" value="Unassembled WGS sequence"/>
</dbReference>
<accession>A0A183U1Z9</accession>
<evidence type="ECO:0000313" key="2">
    <source>
        <dbReference type="WBParaSite" id="TCNE_0000251901-mRNA-1"/>
    </source>
</evidence>
<keyword evidence="1" id="KW-1185">Reference proteome</keyword>
<protein>
    <submittedName>
        <fullName evidence="2">Mediator of RNA polymerase II transcription subunit 24</fullName>
    </submittedName>
</protein>
<name>A0A183U1Z9_TOXCA</name>
<dbReference type="AlphaFoldDB" id="A0A183U1Z9"/>
<proteinExistence type="predicted"/>
<sequence>LIIRDRGFRKRMFDLREAVLCSDWPKVGCLIGCTDTIRLDPTQFTAVDRQTVYSNVYGKLAPFCVSIFHAGVQRLMQHNIPRDVLAKSIAEFMMVMIKAQKVCDRGNIRVRNFSLFYLCEVLTFLIANGFREDANDLVNAVSSLSPVAQTKSVMLLLSFFSWHYLALKQVLAVRSYSALYRYEMWRMSGSHDEPAGAIKLVDELIYAINELPRGEATVFIYAMVHLLGTLDLSNTILEVLTDCCTKAPFMLSHAHHALVSHGLRSEAEQLLSAVSEVFF</sequence>